<evidence type="ECO:0000313" key="4">
    <source>
        <dbReference type="Proteomes" id="UP000800097"/>
    </source>
</evidence>
<dbReference type="EMBL" id="ML986486">
    <property type="protein sequence ID" value="KAF2279393.1"/>
    <property type="molecule type" value="Genomic_DNA"/>
</dbReference>
<dbReference type="CDD" id="cd14705">
    <property type="entry name" value="bZIP_Zip1"/>
    <property type="match status" value="1"/>
</dbReference>
<reference evidence="3" key="1">
    <citation type="journal article" date="2020" name="Stud. Mycol.">
        <title>101 Dothideomycetes genomes: a test case for predicting lifestyles and emergence of pathogens.</title>
        <authorList>
            <person name="Haridas S."/>
            <person name="Albert R."/>
            <person name="Binder M."/>
            <person name="Bloem J."/>
            <person name="Labutti K."/>
            <person name="Salamov A."/>
            <person name="Andreopoulos B."/>
            <person name="Baker S."/>
            <person name="Barry K."/>
            <person name="Bills G."/>
            <person name="Bluhm B."/>
            <person name="Cannon C."/>
            <person name="Castanera R."/>
            <person name="Culley D."/>
            <person name="Daum C."/>
            <person name="Ezra D."/>
            <person name="Gonzalez J."/>
            <person name="Henrissat B."/>
            <person name="Kuo A."/>
            <person name="Liang C."/>
            <person name="Lipzen A."/>
            <person name="Lutzoni F."/>
            <person name="Magnuson J."/>
            <person name="Mondo S."/>
            <person name="Nolan M."/>
            <person name="Ohm R."/>
            <person name="Pangilinan J."/>
            <person name="Park H.-J."/>
            <person name="Ramirez L."/>
            <person name="Alfaro M."/>
            <person name="Sun H."/>
            <person name="Tritt A."/>
            <person name="Yoshinaga Y."/>
            <person name="Zwiers L.-H."/>
            <person name="Turgeon B."/>
            <person name="Goodwin S."/>
            <person name="Spatafora J."/>
            <person name="Crous P."/>
            <person name="Grigoriev I."/>
        </authorList>
    </citation>
    <scope>NUCLEOTIDE SEQUENCE</scope>
    <source>
        <strain evidence="3">CBS 379.55</strain>
    </source>
</reference>
<accession>A0A6A6JTF4</accession>
<feature type="compositionally biased region" description="Pro residues" evidence="1">
    <location>
        <begin position="186"/>
        <end position="198"/>
    </location>
</feature>
<feature type="compositionally biased region" description="Basic and acidic residues" evidence="1">
    <location>
        <begin position="321"/>
        <end position="331"/>
    </location>
</feature>
<feature type="domain" description="BZIP" evidence="2">
    <location>
        <begin position="305"/>
        <end position="319"/>
    </location>
</feature>
<feature type="compositionally biased region" description="Pro residues" evidence="1">
    <location>
        <begin position="1"/>
        <end position="11"/>
    </location>
</feature>
<gene>
    <name evidence="3" type="ORF">EI97DRAFT_371162</name>
</gene>
<protein>
    <recommendedName>
        <fullName evidence="2">BZIP domain-containing protein</fullName>
    </recommendedName>
</protein>
<evidence type="ECO:0000256" key="1">
    <source>
        <dbReference type="SAM" id="MobiDB-lite"/>
    </source>
</evidence>
<feature type="compositionally biased region" description="Basic and acidic residues" evidence="1">
    <location>
        <begin position="478"/>
        <end position="489"/>
    </location>
</feature>
<feature type="region of interest" description="Disordered" evidence="1">
    <location>
        <begin position="1"/>
        <end position="259"/>
    </location>
</feature>
<feature type="compositionally biased region" description="Pro residues" evidence="1">
    <location>
        <begin position="436"/>
        <end position="452"/>
    </location>
</feature>
<feature type="compositionally biased region" description="Gly residues" evidence="1">
    <location>
        <begin position="490"/>
        <end position="502"/>
    </location>
</feature>
<feature type="compositionally biased region" description="Low complexity" evidence="1">
    <location>
        <begin position="381"/>
        <end position="398"/>
    </location>
</feature>
<dbReference type="GeneID" id="54548448"/>
<evidence type="ECO:0000313" key="3">
    <source>
        <dbReference type="EMBL" id="KAF2279393.1"/>
    </source>
</evidence>
<feature type="region of interest" description="Disordered" evidence="1">
    <location>
        <begin position="299"/>
        <end position="331"/>
    </location>
</feature>
<dbReference type="GO" id="GO:0003700">
    <property type="term" value="F:DNA-binding transcription factor activity"/>
    <property type="evidence" value="ECO:0007669"/>
    <property type="project" value="InterPro"/>
</dbReference>
<organism evidence="3 4">
    <name type="scientific">Westerdykella ornata</name>
    <dbReference type="NCBI Taxonomy" id="318751"/>
    <lineage>
        <taxon>Eukaryota</taxon>
        <taxon>Fungi</taxon>
        <taxon>Dikarya</taxon>
        <taxon>Ascomycota</taxon>
        <taxon>Pezizomycotina</taxon>
        <taxon>Dothideomycetes</taxon>
        <taxon>Pleosporomycetidae</taxon>
        <taxon>Pleosporales</taxon>
        <taxon>Sporormiaceae</taxon>
        <taxon>Westerdykella</taxon>
    </lineage>
</organism>
<feature type="region of interest" description="Disordered" evidence="1">
    <location>
        <begin position="360"/>
        <end position="502"/>
    </location>
</feature>
<sequence>MSPTQPGPGTPSFPGNSPHHASAPQGVSLPPLRHLSQTPPMPQSDRRQGNPLGVHSMLNPQAELAEQQRSRRRSGSQMESPSPVETLLSNSLPSISRPPSVGSAPDDARAFPPPGRPPVRHMLSPRSPGVRPPQPVGMLGQPTGTIDAIHSPFVPPSNRGYGLDPLPSQTSAPTLPLGPRTTYFSPMPPTAPTPPPSVPRNEMRRPSLSFPQSGTASPIPSYSPFNSAASVASSPSQFETASQQGVYGSRPPNPPIAMETERAGLISMQPSGQNTIQMMTIKNQHGHDVQIPVDVQAASKVADEKRKRNAGASARFRARRKEKEREASDRISRLEQELAEAREDADFYRSERDFFKAAVLERGPAEHHHYARPPSPRLRRPSAAPSSTAGGSVSSFSGYDDAEPLGDGDRNVRRRTSSYHPASGPPPPHTNGSGPHPNPDAGPPPPPPPASTQPPQAFDPRTQRPLPDLQLPPAHRPVLRDPFAHDAGRYEGGNWGHGSNRG</sequence>
<dbReference type="OrthoDB" id="2247093at2759"/>
<evidence type="ECO:0000259" key="2">
    <source>
        <dbReference type="PROSITE" id="PS00036"/>
    </source>
</evidence>
<dbReference type="PROSITE" id="PS00036">
    <property type="entry name" value="BZIP_BASIC"/>
    <property type="match status" value="1"/>
</dbReference>
<dbReference type="AlphaFoldDB" id="A0A6A6JTF4"/>
<feature type="compositionally biased region" description="Polar residues" evidence="1">
    <location>
        <begin position="209"/>
        <end position="246"/>
    </location>
</feature>
<dbReference type="RefSeq" id="XP_033656932.1">
    <property type="nucleotide sequence ID" value="XM_033795273.1"/>
</dbReference>
<keyword evidence="4" id="KW-1185">Reference proteome</keyword>
<dbReference type="Proteomes" id="UP000800097">
    <property type="component" value="Unassembled WGS sequence"/>
</dbReference>
<proteinExistence type="predicted"/>
<dbReference type="InterPro" id="IPR004827">
    <property type="entry name" value="bZIP"/>
</dbReference>
<name>A0A6A6JTF4_WESOR</name>